<organism evidence="4 5">
    <name type="scientific">Labilibaculum filiforme</name>
    <dbReference type="NCBI Taxonomy" id="1940526"/>
    <lineage>
        <taxon>Bacteria</taxon>
        <taxon>Pseudomonadati</taxon>
        <taxon>Bacteroidota</taxon>
        <taxon>Bacteroidia</taxon>
        <taxon>Marinilabiliales</taxon>
        <taxon>Marinifilaceae</taxon>
        <taxon>Labilibaculum</taxon>
    </lineage>
</organism>
<evidence type="ECO:0000313" key="4">
    <source>
        <dbReference type="EMBL" id="PKQ62265.1"/>
    </source>
</evidence>
<dbReference type="Pfam" id="PF25221">
    <property type="entry name" value="5TMH_Lnb"/>
    <property type="match status" value="1"/>
</dbReference>
<dbReference type="InterPro" id="IPR057436">
    <property type="entry name" value="5TMH_Lnb"/>
</dbReference>
<feature type="transmembrane region" description="Helical" evidence="1">
    <location>
        <begin position="323"/>
        <end position="339"/>
    </location>
</feature>
<dbReference type="Pfam" id="PF13387">
    <property type="entry name" value="Lnb_N"/>
    <property type="match status" value="1"/>
</dbReference>
<feature type="transmembrane region" description="Helical" evidence="1">
    <location>
        <begin position="373"/>
        <end position="390"/>
    </location>
</feature>
<sequence>MTLKTISFQILFIAFFLVSISNKTIGQKLSNNSEISLLTCTPGDELYSLFGHSALRIKDTERKFDLVFGYGTFNFNTPNFYPKFARGKLDYMLSYTNFDRFKNEYIDEKRGITEQKLNLDSLEKQKLFSALLKNYLPENRYYRYDFLFDNCSTRIRDIVKENTTGTILFDTIVDSPKSFWNLLDPFMEKSRWIFLSIHLALGYPCDTEATPEQYMFLPDNMMSAFDKAKINTDGTIKPLVCSTNTILKPALQLKTTNWYQQPIFIFGIIAGIGFFLSITYWKRRKNLFIFDMFVFGICGLLGWVIIFLWFFTDHQATGPNWNIVWAFPLHFPIVFALYRNRSRLFLFYYFLLHSVILFLVLSGWVFIPQSFPNEIIPFVMLLFIRSVYIAKKLRTRLL</sequence>
<feature type="transmembrane region" description="Helical" evidence="1">
    <location>
        <begin position="288"/>
        <end position="311"/>
    </location>
</feature>
<comment type="caution">
    <text evidence="4">The sequence shown here is derived from an EMBL/GenBank/DDBJ whole genome shotgun (WGS) entry which is preliminary data.</text>
</comment>
<reference evidence="4 5" key="1">
    <citation type="journal article" date="2017" name="Front. Microbiol.">
        <title>Labilibaculum manganireducens gen. nov., sp. nov. and Labilibaculum filiforme sp. nov., Novel Bacteroidetes Isolated from Subsurface Sediments of the Baltic Sea.</title>
        <authorList>
            <person name="Vandieken V."/>
            <person name="Marshall I.P."/>
            <person name="Niemann H."/>
            <person name="Engelen B."/>
            <person name="Cypionka H."/>
        </authorList>
    </citation>
    <scope>NUCLEOTIDE SEQUENCE [LARGE SCALE GENOMIC DNA]</scope>
    <source>
        <strain evidence="4 5">59.16B</strain>
    </source>
</reference>
<accession>A0A2N3HW12</accession>
<dbReference type="InterPro" id="IPR025178">
    <property type="entry name" value="Lnb_N"/>
</dbReference>
<dbReference type="OrthoDB" id="319167at2"/>
<dbReference type="RefSeq" id="WP_101261915.1">
    <property type="nucleotide sequence ID" value="NZ_MVDD01000009.1"/>
</dbReference>
<name>A0A2N3HW12_9BACT</name>
<gene>
    <name evidence="4" type="ORF">BZG02_13185</name>
</gene>
<keyword evidence="1" id="KW-0812">Transmembrane</keyword>
<proteinExistence type="predicted"/>
<keyword evidence="5" id="KW-1185">Reference proteome</keyword>
<protein>
    <submittedName>
        <fullName evidence="4">Uncharacterized protein</fullName>
    </submittedName>
</protein>
<feature type="domain" description="Lnb N-terminal periplasmic" evidence="2">
    <location>
        <begin position="33"/>
        <end position="162"/>
    </location>
</feature>
<keyword evidence="1" id="KW-0472">Membrane</keyword>
<feature type="domain" description="Lnb-like transmembrane" evidence="3">
    <location>
        <begin position="256"/>
        <end position="390"/>
    </location>
</feature>
<evidence type="ECO:0000313" key="5">
    <source>
        <dbReference type="Proteomes" id="UP000233535"/>
    </source>
</evidence>
<evidence type="ECO:0000259" key="2">
    <source>
        <dbReference type="Pfam" id="PF13387"/>
    </source>
</evidence>
<keyword evidence="1" id="KW-1133">Transmembrane helix</keyword>
<evidence type="ECO:0000256" key="1">
    <source>
        <dbReference type="SAM" id="Phobius"/>
    </source>
</evidence>
<evidence type="ECO:0000259" key="3">
    <source>
        <dbReference type="Pfam" id="PF25221"/>
    </source>
</evidence>
<feature type="transmembrane region" description="Helical" evidence="1">
    <location>
        <begin position="263"/>
        <end position="281"/>
    </location>
</feature>
<dbReference type="Proteomes" id="UP000233535">
    <property type="component" value="Unassembled WGS sequence"/>
</dbReference>
<feature type="transmembrane region" description="Helical" evidence="1">
    <location>
        <begin position="346"/>
        <end position="367"/>
    </location>
</feature>
<dbReference type="EMBL" id="MVDD01000009">
    <property type="protein sequence ID" value="PKQ62265.1"/>
    <property type="molecule type" value="Genomic_DNA"/>
</dbReference>
<dbReference type="AlphaFoldDB" id="A0A2N3HW12"/>